<dbReference type="STRING" id="1212491.LFA_1815"/>
<feature type="domain" description="SGNH" evidence="3">
    <location>
        <begin position="410"/>
        <end position="664"/>
    </location>
</feature>
<dbReference type="HOGENOM" id="CLU_005679_10_4_6"/>
<dbReference type="GO" id="GO:0009103">
    <property type="term" value="P:lipopolysaccharide biosynthetic process"/>
    <property type="evidence" value="ECO:0007669"/>
    <property type="project" value="TreeGrafter"/>
</dbReference>
<feature type="transmembrane region" description="Helical" evidence="1">
    <location>
        <begin position="33"/>
        <end position="53"/>
    </location>
</feature>
<dbReference type="AlphaFoldDB" id="A0A098G407"/>
<dbReference type="EMBL" id="LN614827">
    <property type="protein sequence ID" value="CEG57213.1"/>
    <property type="molecule type" value="Genomic_DNA"/>
</dbReference>
<dbReference type="Proteomes" id="UP000032430">
    <property type="component" value="Chromosome I"/>
</dbReference>
<keyword evidence="1" id="KW-0812">Transmembrane</keyword>
<dbReference type="InterPro" id="IPR043968">
    <property type="entry name" value="SGNH"/>
</dbReference>
<dbReference type="PANTHER" id="PTHR23028">
    <property type="entry name" value="ACETYLTRANSFERASE"/>
    <property type="match status" value="1"/>
</dbReference>
<protein>
    <submittedName>
        <fullName evidence="4">Putative Acetylase</fullName>
    </submittedName>
</protein>
<keyword evidence="1" id="KW-1133">Transmembrane helix</keyword>
<feature type="transmembrane region" description="Helical" evidence="1">
    <location>
        <begin position="74"/>
        <end position="93"/>
    </location>
</feature>
<feature type="transmembrane region" description="Helical" evidence="1">
    <location>
        <begin position="282"/>
        <end position="300"/>
    </location>
</feature>
<proteinExistence type="predicted"/>
<feature type="transmembrane region" description="Helical" evidence="1">
    <location>
        <begin position="255"/>
        <end position="273"/>
    </location>
</feature>
<feature type="transmembrane region" description="Helical" evidence="1">
    <location>
        <begin position="197"/>
        <end position="217"/>
    </location>
</feature>
<keyword evidence="5" id="KW-1185">Reference proteome</keyword>
<feature type="transmembrane region" description="Helical" evidence="1">
    <location>
        <begin position="134"/>
        <end position="157"/>
    </location>
</feature>
<dbReference type="GO" id="GO:0016020">
    <property type="term" value="C:membrane"/>
    <property type="evidence" value="ECO:0007669"/>
    <property type="project" value="TreeGrafter"/>
</dbReference>
<accession>A0A098G407</accession>
<feature type="domain" description="Acyltransferase 3" evidence="2">
    <location>
        <begin position="7"/>
        <end position="337"/>
    </location>
</feature>
<evidence type="ECO:0000256" key="1">
    <source>
        <dbReference type="SAM" id="Phobius"/>
    </source>
</evidence>
<dbReference type="PANTHER" id="PTHR23028:SF53">
    <property type="entry name" value="ACYL_TRANSF_3 DOMAIN-CONTAINING PROTEIN"/>
    <property type="match status" value="1"/>
</dbReference>
<dbReference type="InterPro" id="IPR002656">
    <property type="entry name" value="Acyl_transf_3_dom"/>
</dbReference>
<evidence type="ECO:0000259" key="3">
    <source>
        <dbReference type="Pfam" id="PF19040"/>
    </source>
</evidence>
<name>A0A098G407_9GAMM</name>
<evidence type="ECO:0000313" key="4">
    <source>
        <dbReference type="EMBL" id="CEG57213.1"/>
    </source>
</evidence>
<feature type="transmembrane region" description="Helical" evidence="1">
    <location>
        <begin position="12"/>
        <end position="27"/>
    </location>
</feature>
<feature type="transmembrane region" description="Helical" evidence="1">
    <location>
        <begin position="229"/>
        <end position="249"/>
    </location>
</feature>
<dbReference type="KEGG" id="lfa:LFA_1815"/>
<reference evidence="5" key="1">
    <citation type="submission" date="2014-09" db="EMBL/GenBank/DDBJ databases">
        <authorList>
            <person name="Gomez-Valero L."/>
        </authorList>
    </citation>
    <scope>NUCLEOTIDE SEQUENCE [LARGE SCALE GENOMIC DNA]</scope>
    <source>
        <strain evidence="5">ATCC700992</strain>
    </source>
</reference>
<dbReference type="Pfam" id="PF01757">
    <property type="entry name" value="Acyl_transf_3"/>
    <property type="match status" value="1"/>
</dbReference>
<evidence type="ECO:0000313" key="5">
    <source>
        <dbReference type="Proteomes" id="UP000032430"/>
    </source>
</evidence>
<feature type="transmembrane region" description="Helical" evidence="1">
    <location>
        <begin position="164"/>
        <end position="185"/>
    </location>
</feature>
<feature type="transmembrane region" description="Helical" evidence="1">
    <location>
        <begin position="352"/>
        <end position="377"/>
    </location>
</feature>
<organism evidence="4 5">
    <name type="scientific">Legionella fallonii LLAP-10</name>
    <dbReference type="NCBI Taxonomy" id="1212491"/>
    <lineage>
        <taxon>Bacteria</taxon>
        <taxon>Pseudomonadati</taxon>
        <taxon>Pseudomonadota</taxon>
        <taxon>Gammaproteobacteria</taxon>
        <taxon>Legionellales</taxon>
        <taxon>Legionellaceae</taxon>
        <taxon>Legionella</taxon>
    </lineage>
</organism>
<sequence length="672" mass="76770">MALNYRKDIDGIRAIAVLAVVLFHAFPKAIPGGFIGVDVFFVLSGFLISTIIFQQIAEKQFRWTTFYIKRINRLFPALIIILLCALLGGYFLLFADEYQNLSKHILGSTFFLNNFLLWKEAGYFDVTNEFKPLLHLWSLGIEEQFYLIWPLFILLLWNKKLNPMMAIILIVFFSFLINLLGAPHHGVAAFYLPLSRFWELGLGGAVAYATSFYAVFFQKITDINKNYSILLNLLSLLSLVSLVFAVFYFKSTFIYPGWAALLPTFCTAILLCTKTSWVNRNLLTKSFLTGIGIISYPLYLWHWELFSFAHIILSGTLPHALTLILLILSFCLAWLTYFFVEKPIRFSVKGKKYATLSAHISALLLLGLGGTSFMIYMSNGLESRVLAQTQKKLNADIVHFERYKTATYPCEITNKEAKSLDWCIQTREGVPNKVIWGDSHADHLLPGFLRHDPKNNWLLLGQSSCPPLMGTLGFWIGFKDTCAKTNEIVLETILTTPSIDTVVLASLGPFYISDQGYAMQHLKQYSPAKFILQSKINPENKDKETTFYEGLELTINKLRAAGKKVVLFQDIPEIPFMPERCLHRPLAPRSPCYINKKEVIERQKNYKALLTKLKEKYPDILVFNSIDVICPQQSCPLLHKHHLVYRDSHHLSIAGSQFIGKHFMDWIKQQAS</sequence>
<gene>
    <name evidence="4" type="ORF">LFA_1815</name>
</gene>
<dbReference type="Pfam" id="PF19040">
    <property type="entry name" value="SGNH"/>
    <property type="match status" value="1"/>
</dbReference>
<dbReference type="SUPFAM" id="SSF52266">
    <property type="entry name" value="SGNH hydrolase"/>
    <property type="match status" value="1"/>
</dbReference>
<evidence type="ECO:0000259" key="2">
    <source>
        <dbReference type="Pfam" id="PF01757"/>
    </source>
</evidence>
<dbReference type="RefSeq" id="WP_052673902.1">
    <property type="nucleotide sequence ID" value="NZ_LN614827.1"/>
</dbReference>
<keyword evidence="1" id="KW-0472">Membrane</keyword>
<feature type="transmembrane region" description="Helical" evidence="1">
    <location>
        <begin position="320"/>
        <end position="340"/>
    </location>
</feature>
<dbReference type="GO" id="GO:0016747">
    <property type="term" value="F:acyltransferase activity, transferring groups other than amino-acyl groups"/>
    <property type="evidence" value="ECO:0007669"/>
    <property type="project" value="InterPro"/>
</dbReference>
<dbReference type="InterPro" id="IPR050879">
    <property type="entry name" value="Acyltransferase_3"/>
</dbReference>